<dbReference type="GO" id="GO:0030170">
    <property type="term" value="F:pyridoxal phosphate binding"/>
    <property type="evidence" value="ECO:0007669"/>
    <property type="project" value="InterPro"/>
</dbReference>
<dbReference type="InterPro" id="IPR052353">
    <property type="entry name" value="Benzoxazolinone_Detox_Enz"/>
</dbReference>
<evidence type="ECO:0000259" key="1">
    <source>
        <dbReference type="PROSITE" id="PS51340"/>
    </source>
</evidence>
<evidence type="ECO:0000313" key="3">
    <source>
        <dbReference type="Proteomes" id="UP000035955"/>
    </source>
</evidence>
<reference evidence="2 3" key="1">
    <citation type="submission" date="2015-03" db="EMBL/GenBank/DDBJ databases">
        <title>Genome sequencing of Methylobacterium variabile DSM 16961.</title>
        <authorList>
            <person name="Chaudhry V."/>
            <person name="Patil P.B."/>
        </authorList>
    </citation>
    <scope>NUCLEOTIDE SEQUENCE [LARGE SCALE GENOMIC DNA]</scope>
    <source>
        <strain evidence="2 3">DSM 16961</strain>
    </source>
</reference>
<dbReference type="InterPro" id="IPR005163">
    <property type="entry name" value="Tri_helical_YiiM-like"/>
</dbReference>
<dbReference type="GO" id="GO:0030151">
    <property type="term" value="F:molybdenum ion binding"/>
    <property type="evidence" value="ECO:0007669"/>
    <property type="project" value="InterPro"/>
</dbReference>
<dbReference type="OrthoDB" id="9786134at2"/>
<dbReference type="PATRIC" id="fig|298794.3.peg.1514"/>
<dbReference type="PANTHER" id="PTHR30212:SF2">
    <property type="entry name" value="PROTEIN YIIM"/>
    <property type="match status" value="1"/>
</dbReference>
<dbReference type="Pfam" id="PF03475">
    <property type="entry name" value="YiiM_3-alpha"/>
    <property type="match status" value="1"/>
</dbReference>
<dbReference type="Gene3D" id="2.40.33.20">
    <property type="entry name" value="PK beta-barrel domain-like"/>
    <property type="match status" value="1"/>
</dbReference>
<evidence type="ECO:0000313" key="2">
    <source>
        <dbReference type="EMBL" id="KMO33446.1"/>
    </source>
</evidence>
<dbReference type="RefSeq" id="WP_048446127.1">
    <property type="nucleotide sequence ID" value="NZ_LABY01000152.1"/>
</dbReference>
<accession>A0A0J6V3L6</accession>
<dbReference type="AlphaFoldDB" id="A0A0J6V3L6"/>
<organism evidence="2 3">
    <name type="scientific">Methylobacterium variabile</name>
    <dbReference type="NCBI Taxonomy" id="298794"/>
    <lineage>
        <taxon>Bacteria</taxon>
        <taxon>Pseudomonadati</taxon>
        <taxon>Pseudomonadota</taxon>
        <taxon>Alphaproteobacteria</taxon>
        <taxon>Hyphomicrobiales</taxon>
        <taxon>Methylobacteriaceae</taxon>
        <taxon>Methylobacterium</taxon>
    </lineage>
</organism>
<dbReference type="InterPro" id="IPR011037">
    <property type="entry name" value="Pyrv_Knase-like_insert_dom_sf"/>
</dbReference>
<dbReference type="Pfam" id="PF03473">
    <property type="entry name" value="MOSC"/>
    <property type="match status" value="1"/>
</dbReference>
<feature type="domain" description="MOSC" evidence="1">
    <location>
        <begin position="29"/>
        <end position="166"/>
    </location>
</feature>
<dbReference type="PROSITE" id="PS51340">
    <property type="entry name" value="MOSC"/>
    <property type="match status" value="1"/>
</dbReference>
<gene>
    <name evidence="2" type="ORF">VQ02_20845</name>
</gene>
<sequence length="229" mass="24879">MIAPVRPVVLAGPVAPLGPDGPPSGIAKRPVPGPWRITATGIAGDAQGDLRYHGGPEKALHHYPLDHYPAWAAEIGDHPLLAAPGAFGENLSTAGWTEHDVCIGDVVRFGSALLQVSQGRQPCFKLDRRFGRPGLALAVQRTGRTGWYWRVLTEGVAEPGDALALCERSRPAWPLARLIRLLYVDTRNWPDLEAAAALPELAESWRMLARRRLETGAVEDWSRRTTGIA</sequence>
<protein>
    <submittedName>
        <fullName evidence="2">Molybdenum cofactor sulfurase</fullName>
    </submittedName>
</protein>
<dbReference type="SUPFAM" id="SSF50800">
    <property type="entry name" value="PK beta-barrel domain-like"/>
    <property type="match status" value="1"/>
</dbReference>
<dbReference type="GO" id="GO:0003824">
    <property type="term" value="F:catalytic activity"/>
    <property type="evidence" value="ECO:0007669"/>
    <property type="project" value="InterPro"/>
</dbReference>
<name>A0A0J6V3L6_9HYPH</name>
<dbReference type="Proteomes" id="UP000035955">
    <property type="component" value="Unassembled WGS sequence"/>
</dbReference>
<proteinExistence type="predicted"/>
<dbReference type="InterPro" id="IPR005302">
    <property type="entry name" value="MoCF_Sase_C"/>
</dbReference>
<comment type="caution">
    <text evidence="2">The sequence shown here is derived from an EMBL/GenBank/DDBJ whole genome shotgun (WGS) entry which is preliminary data.</text>
</comment>
<keyword evidence="3" id="KW-1185">Reference proteome</keyword>
<dbReference type="PANTHER" id="PTHR30212">
    <property type="entry name" value="PROTEIN YIIM"/>
    <property type="match status" value="1"/>
</dbReference>
<dbReference type="EMBL" id="LABY01000152">
    <property type="protein sequence ID" value="KMO33446.1"/>
    <property type="molecule type" value="Genomic_DNA"/>
</dbReference>